<dbReference type="PROSITE" id="PS00455">
    <property type="entry name" value="AMP_BINDING"/>
    <property type="match status" value="1"/>
</dbReference>
<dbReference type="Gene3D" id="3.40.50.980">
    <property type="match status" value="2"/>
</dbReference>
<dbReference type="EMBL" id="AQGV01000013">
    <property type="protein sequence ID" value="MBE0369476.1"/>
    <property type="molecule type" value="Genomic_DNA"/>
</dbReference>
<evidence type="ECO:0000259" key="2">
    <source>
        <dbReference type="PROSITE" id="PS50075"/>
    </source>
</evidence>
<feature type="domain" description="Carrier" evidence="2">
    <location>
        <begin position="1308"/>
        <end position="1383"/>
    </location>
</feature>
<evidence type="ECO:0000313" key="4">
    <source>
        <dbReference type="Proteomes" id="UP000615755"/>
    </source>
</evidence>
<keyword evidence="1" id="KW-0436">Ligase</keyword>
<dbReference type="InterPro" id="IPR000873">
    <property type="entry name" value="AMP-dep_synth/lig_dom"/>
</dbReference>
<dbReference type="InterPro" id="IPR036736">
    <property type="entry name" value="ACP-like_sf"/>
</dbReference>
<dbReference type="Gene3D" id="3.30.300.30">
    <property type="match status" value="2"/>
</dbReference>
<dbReference type="InterPro" id="IPR020845">
    <property type="entry name" value="AMP-binding_CS"/>
</dbReference>
<dbReference type="SUPFAM" id="SSF55469">
    <property type="entry name" value="FMN-dependent nitroreductase-like"/>
    <property type="match status" value="1"/>
</dbReference>
<reference evidence="3 4" key="1">
    <citation type="submission" date="2015-03" db="EMBL/GenBank/DDBJ databases">
        <title>Genome sequence of Pseudoalteromonas aurantia.</title>
        <authorList>
            <person name="Xie B.-B."/>
            <person name="Rong J.-C."/>
            <person name="Qin Q.-L."/>
            <person name="Zhang Y.-Z."/>
        </authorList>
    </citation>
    <scope>NUCLEOTIDE SEQUENCE [LARGE SCALE GENOMIC DNA]</scope>
    <source>
        <strain evidence="3 4">208</strain>
    </source>
</reference>
<dbReference type="Gene3D" id="1.10.1200.10">
    <property type="entry name" value="ACP-like"/>
    <property type="match status" value="1"/>
</dbReference>
<dbReference type="SUPFAM" id="SSF47336">
    <property type="entry name" value="ACP-like"/>
    <property type="match status" value="1"/>
</dbReference>
<dbReference type="Proteomes" id="UP000615755">
    <property type="component" value="Unassembled WGS sequence"/>
</dbReference>
<dbReference type="InterPro" id="IPR010071">
    <property type="entry name" value="AA_adenyl_dom"/>
</dbReference>
<dbReference type="InterPro" id="IPR029479">
    <property type="entry name" value="Nitroreductase"/>
</dbReference>
<dbReference type="NCBIfam" id="TIGR01733">
    <property type="entry name" value="AA-adenyl-dom"/>
    <property type="match status" value="1"/>
</dbReference>
<dbReference type="PANTHER" id="PTHR45527">
    <property type="entry name" value="NONRIBOSOMAL PEPTIDE SYNTHETASE"/>
    <property type="match status" value="1"/>
</dbReference>
<dbReference type="InterPro" id="IPR057737">
    <property type="entry name" value="Condensation_MtbB-like"/>
</dbReference>
<dbReference type="InterPro" id="IPR023213">
    <property type="entry name" value="CAT-like_dom_sf"/>
</dbReference>
<dbReference type="CDD" id="cd02142">
    <property type="entry name" value="McbC_SagB-like_oxidoreductase"/>
    <property type="match status" value="1"/>
</dbReference>
<gene>
    <name evidence="3" type="primary">vibF</name>
    <name evidence="3" type="ORF">PAUR_a3983</name>
</gene>
<comment type="caution">
    <text evidence="3">The sequence shown here is derived from an EMBL/GenBank/DDBJ whole genome shotgun (WGS) entry which is preliminary data.</text>
</comment>
<dbReference type="Pfam" id="PF00501">
    <property type="entry name" value="AMP-binding"/>
    <property type="match status" value="1"/>
</dbReference>
<dbReference type="PANTHER" id="PTHR45527:SF10">
    <property type="entry name" value="PYOCHELIN SYNTHASE PCHF"/>
    <property type="match status" value="1"/>
</dbReference>
<organism evidence="3 4">
    <name type="scientific">Pseudoalteromonas aurantia 208</name>
    <dbReference type="NCBI Taxonomy" id="1314867"/>
    <lineage>
        <taxon>Bacteria</taxon>
        <taxon>Pseudomonadati</taxon>
        <taxon>Pseudomonadota</taxon>
        <taxon>Gammaproteobacteria</taxon>
        <taxon>Alteromonadales</taxon>
        <taxon>Pseudoalteromonadaceae</taxon>
        <taxon>Pseudoalteromonas</taxon>
    </lineage>
</organism>
<dbReference type="Pfam" id="PF00881">
    <property type="entry name" value="Nitroreductase"/>
    <property type="match status" value="1"/>
</dbReference>
<name>A0ABR9EER5_9GAMM</name>
<dbReference type="InterPro" id="IPR001242">
    <property type="entry name" value="Condensation_dom"/>
</dbReference>
<dbReference type="Gene3D" id="2.30.38.10">
    <property type="entry name" value="Luciferase, Domain 3"/>
    <property type="match status" value="1"/>
</dbReference>
<dbReference type="SUPFAM" id="SSF52777">
    <property type="entry name" value="CoA-dependent acyltransferases"/>
    <property type="match status" value="2"/>
</dbReference>
<dbReference type="InterPro" id="IPR045851">
    <property type="entry name" value="AMP-bd_C_sf"/>
</dbReference>
<sequence length="1416" mass="159352">MNEFHPHLYENAEKIYTELTAQGVAVQLVDNKIKVYAKENTLNERQIADLKNNRSQFIEFLSGKRKLPSIIADDAARYEPFPLTDIQRAYWVGHQMEVELADVSIHYYSEVSCASFDIAAFESAIDKTVMRHDMLRAVVDTDGNQQILRSLPPYQVNFTDLSDLSEQQQNTWLEAYRATISHSQRKPDQCPSFGFSIVRLNERVDILFASVDLLHVDGGSLMILFDDLFRFYNDASYDPSPISISYRDYALAEFSIHGSALYNEGLTYWRNEVKGLPPAPELPQLKSKPASTKFVRHQFDISNKLGSLLKQRAVELKITPTVFVMMAFSEVLKQWNSAQDFTLNVTVFNRLPMHADVNKLIGDFTSMLLLPVCHTATETLADKALRMQNKLWESMKYRHVSGVTVLSELGKHTGNQGNVQMPIVFTSMLDLGGQGLPSNWLSSFGTERFTLTQTPQVSFDHQITQLETGEMRFSWDIIDELFPATMVEDMFEVYEKMVMQLITQTGVWQQTALNILPEQQIDMLQSVNDTAIDFGGAKTLLDLVQTSVTNTPDNCAVSAQNGDLTYRQLNDAGQFYAIKLTAADVQPNAVVAILMEKGWEQIVAVLSIHHNGCAYLPIDAEQPDSRIKYQLKNSDCDVILCQSHLRQRATDLINGGLTIVVDTYTDIAVDQHDLALLRQRKPSPESLSHIIYTSGSTGKPKGVMVQHRQVVNRMLDINLRFNVSQQDKIIALTALHHDLSVYDIFGMLSAGGQLIIPAQELRLDPEHWLALCNAHPISLWNSVPAYLAIFLDYLDAQAMSSVSKSLRFFILAGDWIPVNHPQRVAKYWPDATFVASGGPTETTIWDIYNVVDKQETFQESIPYGKPLANSQYKILDCYGNACPTWVAGEMYISGAGVTPGYINQPEITDEKYVTLGHDDTRYFKSGDLGRYLPSGQIEFVGRNDHQVKIRGLRIELPEIEAVVSTLPEVDRAVALVTKTEHGPKLRLWVASDVVTHGDVVEDSNSNHFDNEEADFAQSKMAISDVSERLSKKLEYSALNPRQDTLLKPLLDQTHNAVESLCSYRDFLPRPITEQELSSMLALLRARFKEGELKCGYGSAGGLFPVQVYMHVKANRVENLEAGLYRYYPIEHALEFINDTQVPDKIHFSHNNTTYENAAISMYFVLYEPTIVPLYGDFATSMAYIEVGMMAQLLRSEGAKQNIGICQIGGFKHQDKLEATLNLTHDQVLLSSLLLGLIPPTQDEPSQVRSSDELIDKIKAHLATQLPKYMVPEEIGIMPKLPLTPNGKINRQSLLELEIKAASRDEISLPKNHLESELAAVFKQILNIEHISTTERFFDMGANSALLVKVFHAFKSRVDLDFKLIAMFQHPTISGLIEHVSAKAASNNTDIDATEVKRLSIRRNKLKKARSKDSSWN</sequence>
<evidence type="ECO:0000313" key="3">
    <source>
        <dbReference type="EMBL" id="MBE0369476.1"/>
    </source>
</evidence>
<dbReference type="Gene3D" id="3.30.559.30">
    <property type="entry name" value="Nonribosomal peptide synthetase, condensation domain"/>
    <property type="match status" value="1"/>
</dbReference>
<dbReference type="Pfam" id="PF00550">
    <property type="entry name" value="PP-binding"/>
    <property type="match status" value="1"/>
</dbReference>
<dbReference type="Gene3D" id="3.40.109.10">
    <property type="entry name" value="NADH Oxidase"/>
    <property type="match status" value="1"/>
</dbReference>
<dbReference type="RefSeq" id="WP_192508702.1">
    <property type="nucleotide sequence ID" value="NZ_AQGV01000013.1"/>
</dbReference>
<evidence type="ECO:0000256" key="1">
    <source>
        <dbReference type="ARBA" id="ARBA00022598"/>
    </source>
</evidence>
<dbReference type="InterPro" id="IPR000415">
    <property type="entry name" value="Nitroreductase-like"/>
</dbReference>
<accession>A0ABR9EER5</accession>
<dbReference type="PROSITE" id="PS50075">
    <property type="entry name" value="CARRIER"/>
    <property type="match status" value="1"/>
</dbReference>
<dbReference type="Pfam" id="PF00668">
    <property type="entry name" value="Condensation"/>
    <property type="match status" value="1"/>
</dbReference>
<keyword evidence="4" id="KW-1185">Reference proteome</keyword>
<dbReference type="InterPro" id="IPR009081">
    <property type="entry name" value="PP-bd_ACP"/>
</dbReference>
<protein>
    <submittedName>
        <fullName evidence="3">Nonribosomal peptide synthetase VibF</fullName>
    </submittedName>
</protein>
<dbReference type="Gene3D" id="3.30.559.10">
    <property type="entry name" value="Chloramphenicol acetyltransferase-like domain"/>
    <property type="match status" value="1"/>
</dbReference>
<dbReference type="CDD" id="cd19535">
    <property type="entry name" value="Cyc_NRPS"/>
    <property type="match status" value="1"/>
</dbReference>
<dbReference type="SUPFAM" id="SSF56801">
    <property type="entry name" value="Acetyl-CoA synthetase-like"/>
    <property type="match status" value="1"/>
</dbReference>
<proteinExistence type="predicted"/>